<dbReference type="PROSITE" id="PS51682">
    <property type="entry name" value="SAM_OMT_I"/>
    <property type="match status" value="1"/>
</dbReference>
<comment type="caution">
    <text evidence="4">Lacks conserved residue(s) required for the propagation of feature annotation.</text>
</comment>
<accession>A0ABP3UIT3</accession>
<dbReference type="InterPro" id="IPR043675">
    <property type="entry name" value="TrmR_methyltr"/>
</dbReference>
<sequence>MSKIAYDYMESYIRSKIADHGGILKELEEYAKENSVPIIHKEVANFLDLMINIIKPKKILELGTAIGYSAILMHEKSQENTKITTIERDEKMIKIAKTNIEKCGLNKDIQILEGDCLDILKSMEVENLKYDLIFMDAGKGHYNEFFPHCLNLLTEDGVIIGDNVLFRGMVASNDLVIRRKITIVKRMRKYIDMISNEKKFTTSIIPMGDGIAVTKRRREHE</sequence>
<proteinExistence type="inferred from homology"/>
<keyword evidence="3 4" id="KW-0949">S-adenosyl-L-methionine</keyword>
<keyword evidence="2 4" id="KW-0808">Transferase</keyword>
<comment type="caution">
    <text evidence="5">The sequence shown here is derived from an EMBL/GenBank/DDBJ whole genome shotgun (WGS) entry which is preliminary data.</text>
</comment>
<dbReference type="SUPFAM" id="SSF53335">
    <property type="entry name" value="S-adenosyl-L-methionine-dependent methyltransferases"/>
    <property type="match status" value="1"/>
</dbReference>
<dbReference type="InterPro" id="IPR050362">
    <property type="entry name" value="Cation-dep_OMT"/>
</dbReference>
<evidence type="ECO:0000256" key="3">
    <source>
        <dbReference type="ARBA" id="ARBA00022691"/>
    </source>
</evidence>
<evidence type="ECO:0000256" key="4">
    <source>
        <dbReference type="HAMAP-Rule" id="MF_02217"/>
    </source>
</evidence>
<evidence type="ECO:0000313" key="5">
    <source>
        <dbReference type="EMBL" id="GAA0734581.1"/>
    </source>
</evidence>
<name>A0ABP3UIT3_9CLOT</name>
<comment type="catalytic activity">
    <reaction evidence="4">
        <text>5-hydroxyuridine(34) in tRNA + S-adenosyl-L-methionine = 5-methoxyuridine(34) in tRNA + S-adenosyl-L-homocysteine + H(+)</text>
        <dbReference type="Rhea" id="RHEA:60524"/>
        <dbReference type="Rhea" id="RHEA-COMP:13381"/>
        <dbReference type="Rhea" id="RHEA-COMP:15591"/>
        <dbReference type="ChEBI" id="CHEBI:15378"/>
        <dbReference type="ChEBI" id="CHEBI:57856"/>
        <dbReference type="ChEBI" id="CHEBI:59789"/>
        <dbReference type="ChEBI" id="CHEBI:136877"/>
        <dbReference type="ChEBI" id="CHEBI:143860"/>
    </reaction>
</comment>
<dbReference type="Proteomes" id="UP001501510">
    <property type="component" value="Unassembled WGS sequence"/>
</dbReference>
<feature type="binding site" evidence="4">
    <location>
        <position position="39"/>
    </location>
    <ligand>
        <name>S-adenosyl-L-methionine</name>
        <dbReference type="ChEBI" id="CHEBI:59789"/>
    </ligand>
</feature>
<dbReference type="InterPro" id="IPR029063">
    <property type="entry name" value="SAM-dependent_MTases_sf"/>
</dbReference>
<feature type="binding site" evidence="4">
    <location>
        <position position="163"/>
    </location>
    <ligand>
        <name>Mg(2+)</name>
        <dbReference type="ChEBI" id="CHEBI:18420"/>
    </ligand>
</feature>
<comment type="subunit">
    <text evidence="4">Homodimer.</text>
</comment>
<dbReference type="Pfam" id="PF01596">
    <property type="entry name" value="Methyltransf_3"/>
    <property type="match status" value="1"/>
</dbReference>
<dbReference type="PANTHER" id="PTHR10509">
    <property type="entry name" value="O-METHYLTRANSFERASE-RELATED"/>
    <property type="match status" value="1"/>
</dbReference>
<feature type="binding site" evidence="4">
    <location>
        <position position="87"/>
    </location>
    <ligand>
        <name>S-adenosyl-L-methionine</name>
        <dbReference type="ChEBI" id="CHEBI:59789"/>
    </ligand>
</feature>
<feature type="binding site" evidence="4">
    <location>
        <position position="136"/>
    </location>
    <ligand>
        <name>Mg(2+)</name>
        <dbReference type="ChEBI" id="CHEBI:18420"/>
    </ligand>
</feature>
<feature type="binding site" evidence="4">
    <location>
        <position position="136"/>
    </location>
    <ligand>
        <name>S-adenosyl-L-methionine</name>
        <dbReference type="ChEBI" id="CHEBI:59789"/>
    </ligand>
</feature>
<keyword evidence="4" id="KW-0819">tRNA processing</keyword>
<keyword evidence="4" id="KW-0460">Magnesium</keyword>
<evidence type="ECO:0000256" key="2">
    <source>
        <dbReference type="ARBA" id="ARBA00022679"/>
    </source>
</evidence>
<reference evidence="6" key="1">
    <citation type="journal article" date="2019" name="Int. J. Syst. Evol. Microbiol.">
        <title>The Global Catalogue of Microorganisms (GCM) 10K type strain sequencing project: providing services to taxonomists for standard genome sequencing and annotation.</title>
        <authorList>
            <consortium name="The Broad Institute Genomics Platform"/>
            <consortium name="The Broad Institute Genome Sequencing Center for Infectious Disease"/>
            <person name="Wu L."/>
            <person name="Ma J."/>
        </authorList>
    </citation>
    <scope>NUCLEOTIDE SEQUENCE [LARGE SCALE GENOMIC DNA]</scope>
    <source>
        <strain evidence="6">JCM 1407</strain>
    </source>
</reference>
<feature type="binding site" evidence="4">
    <location>
        <position position="162"/>
    </location>
    <ligand>
        <name>Mg(2+)</name>
        <dbReference type="ChEBI" id="CHEBI:18420"/>
    </ligand>
</feature>
<dbReference type="CDD" id="cd02440">
    <property type="entry name" value="AdoMet_MTases"/>
    <property type="match status" value="1"/>
</dbReference>
<dbReference type="PANTHER" id="PTHR10509:SF14">
    <property type="entry name" value="CAFFEOYL-COA O-METHYLTRANSFERASE 3-RELATED"/>
    <property type="match status" value="1"/>
</dbReference>
<dbReference type="EC" id="2.1.1.-" evidence="4"/>
<keyword evidence="1 4" id="KW-0489">Methyltransferase</keyword>
<keyword evidence="4" id="KW-0479">Metal-binding</keyword>
<gene>
    <name evidence="4" type="primary">trmR</name>
    <name evidence="5" type="ORF">GCM10008906_06850</name>
</gene>
<dbReference type="RefSeq" id="WP_343758909.1">
    <property type="nucleotide sequence ID" value="NZ_BAAACG010000006.1"/>
</dbReference>
<dbReference type="EMBL" id="BAAACG010000006">
    <property type="protein sequence ID" value="GAA0734581.1"/>
    <property type="molecule type" value="Genomic_DNA"/>
</dbReference>
<keyword evidence="6" id="KW-1185">Reference proteome</keyword>
<comment type="function">
    <text evidence="4">Catalyzes the methylation of 5-hydroxyuridine (ho5U) to form 5-methoxyuridine (mo5U) at position 34 in tRNAs.</text>
</comment>
<evidence type="ECO:0000313" key="6">
    <source>
        <dbReference type="Proteomes" id="UP001501510"/>
    </source>
</evidence>
<feature type="binding site" evidence="4">
    <location>
        <position position="69"/>
    </location>
    <ligand>
        <name>S-adenosyl-L-methionine</name>
        <dbReference type="ChEBI" id="CHEBI:59789"/>
    </ligand>
</feature>
<dbReference type="InterPro" id="IPR002935">
    <property type="entry name" value="SAM_O-MeTrfase"/>
</dbReference>
<evidence type="ECO:0000256" key="1">
    <source>
        <dbReference type="ARBA" id="ARBA00022603"/>
    </source>
</evidence>
<organism evidence="5 6">
    <name type="scientific">Clostridium oceanicum</name>
    <dbReference type="NCBI Taxonomy" id="1543"/>
    <lineage>
        <taxon>Bacteria</taxon>
        <taxon>Bacillati</taxon>
        <taxon>Bacillota</taxon>
        <taxon>Clostridia</taxon>
        <taxon>Eubacteriales</taxon>
        <taxon>Clostridiaceae</taxon>
        <taxon>Clostridium</taxon>
    </lineage>
</organism>
<dbReference type="Gene3D" id="3.40.50.150">
    <property type="entry name" value="Vaccinia Virus protein VP39"/>
    <property type="match status" value="1"/>
</dbReference>
<dbReference type="HAMAP" id="MF_02217">
    <property type="entry name" value="TrmR_methyltr"/>
    <property type="match status" value="1"/>
</dbReference>
<protein>
    <recommendedName>
        <fullName evidence="4">tRNA 5-hydroxyuridine methyltransferase</fullName>
        <ecNumber evidence="4">2.1.1.-</ecNumber>
    </recommendedName>
    <alternativeName>
        <fullName evidence="4">ho5U methyltransferase</fullName>
    </alternativeName>
</protein>
<comment type="similarity">
    <text evidence="4">Belongs to the class I-like SAM-binding methyltransferase superfamily. Cation-dependent O-methyltransferase family.</text>
</comment>